<dbReference type="EMBL" id="JACHIN010000007">
    <property type="protein sequence ID" value="MBB5080112.1"/>
    <property type="molecule type" value="Genomic_DNA"/>
</dbReference>
<reference evidence="7 8" key="1">
    <citation type="submission" date="2020-08" db="EMBL/GenBank/DDBJ databases">
        <title>Genomic Encyclopedia of Type Strains, Phase IV (KMG-IV): sequencing the most valuable type-strain genomes for metagenomic binning, comparative biology and taxonomic classification.</title>
        <authorList>
            <person name="Goeker M."/>
        </authorList>
    </citation>
    <scope>NUCLEOTIDE SEQUENCE [LARGE SCALE GENOMIC DNA]</scope>
    <source>
        <strain evidence="7 8">DSM 45385</strain>
    </source>
</reference>
<dbReference type="PANTHER" id="PTHR12001:SF85">
    <property type="entry name" value="SHORT CHAIN ISOPRENYL DIPHOSPHATE SYNTHASE"/>
    <property type="match status" value="1"/>
</dbReference>
<evidence type="ECO:0000256" key="3">
    <source>
        <dbReference type="ARBA" id="ARBA00022679"/>
    </source>
</evidence>
<proteinExistence type="inferred from homology"/>
<dbReference type="PROSITE" id="PS00723">
    <property type="entry name" value="POLYPRENYL_SYNTHASE_1"/>
    <property type="match status" value="1"/>
</dbReference>
<dbReference type="GO" id="GO:0008299">
    <property type="term" value="P:isoprenoid biosynthetic process"/>
    <property type="evidence" value="ECO:0007669"/>
    <property type="project" value="InterPro"/>
</dbReference>
<dbReference type="PANTHER" id="PTHR12001">
    <property type="entry name" value="GERANYLGERANYL PYROPHOSPHATE SYNTHASE"/>
    <property type="match status" value="1"/>
</dbReference>
<dbReference type="RefSeq" id="WP_184966239.1">
    <property type="nucleotide sequence ID" value="NZ_JACHIN010000007.1"/>
</dbReference>
<organism evidence="7 8">
    <name type="scientific">Nonomuraea endophytica</name>
    <dbReference type="NCBI Taxonomy" id="714136"/>
    <lineage>
        <taxon>Bacteria</taxon>
        <taxon>Bacillati</taxon>
        <taxon>Actinomycetota</taxon>
        <taxon>Actinomycetes</taxon>
        <taxon>Streptosporangiales</taxon>
        <taxon>Streptosporangiaceae</taxon>
        <taxon>Nonomuraea</taxon>
    </lineage>
</organism>
<keyword evidence="3 6" id="KW-0808">Transferase</keyword>
<dbReference type="AlphaFoldDB" id="A0A7W8EIX6"/>
<dbReference type="CDD" id="cd00685">
    <property type="entry name" value="Trans_IPPS_HT"/>
    <property type="match status" value="1"/>
</dbReference>
<sequence>MTAEVAEPPVEPVDTTIHRVRTAVDDLLSEFIDAHPAPVADPELAEGHRLLREFVVKGGKRIRPLLCYWGARGAGGTDETAPVAAGAALELYHAGLLIHDDIMDGSALRRGRPTLHRSLARPLRHPGIVSSAVPFGHSAAVLLGVLAQAWADELFGDTGGAPRRLFNRMRAEVIAGQYLDIQSHLDPDAERALTVIRYKTAKYTVERPLQIGGALAGASRSLLESYSRFGQPLGEAFQLRDDVLGVFGDPGVTGKPVLDDLREGKATVLIAHAFAEAAGPALRLLRAWHGNPDLDEKRAADLRQIIVDTRALARVETMIDGRARTGLEELRTCAIDRHARQGLTLMAERLTHRSA</sequence>
<dbReference type="Gene3D" id="1.10.600.10">
    <property type="entry name" value="Farnesyl Diphosphate Synthase"/>
    <property type="match status" value="1"/>
</dbReference>
<dbReference type="GO" id="GO:0004337">
    <property type="term" value="F:(2E,6E)-farnesyl diphosphate synthase activity"/>
    <property type="evidence" value="ECO:0007669"/>
    <property type="project" value="UniProtKB-EC"/>
</dbReference>
<evidence type="ECO:0000256" key="6">
    <source>
        <dbReference type="RuleBase" id="RU004466"/>
    </source>
</evidence>
<evidence type="ECO:0000256" key="4">
    <source>
        <dbReference type="ARBA" id="ARBA00022723"/>
    </source>
</evidence>
<evidence type="ECO:0000256" key="2">
    <source>
        <dbReference type="ARBA" id="ARBA00006706"/>
    </source>
</evidence>
<dbReference type="GO" id="GO:0004311">
    <property type="term" value="F:geranylgeranyl diphosphate synthase activity"/>
    <property type="evidence" value="ECO:0007669"/>
    <property type="project" value="UniProtKB-EC"/>
</dbReference>
<evidence type="ECO:0000256" key="5">
    <source>
        <dbReference type="ARBA" id="ARBA00022842"/>
    </source>
</evidence>
<comment type="similarity">
    <text evidence="2 6">Belongs to the FPP/GGPP synthase family.</text>
</comment>
<dbReference type="InterPro" id="IPR000092">
    <property type="entry name" value="Polyprenyl_synt"/>
</dbReference>
<keyword evidence="5" id="KW-0460">Magnesium</keyword>
<evidence type="ECO:0000313" key="7">
    <source>
        <dbReference type="EMBL" id="MBB5080112.1"/>
    </source>
</evidence>
<dbReference type="GO" id="GO:0004161">
    <property type="term" value="F:dimethylallyltranstransferase activity"/>
    <property type="evidence" value="ECO:0007669"/>
    <property type="project" value="UniProtKB-EC"/>
</dbReference>
<evidence type="ECO:0000256" key="1">
    <source>
        <dbReference type="ARBA" id="ARBA00001946"/>
    </source>
</evidence>
<dbReference type="GO" id="GO:0046872">
    <property type="term" value="F:metal ion binding"/>
    <property type="evidence" value="ECO:0007669"/>
    <property type="project" value="UniProtKB-KW"/>
</dbReference>
<dbReference type="SFLD" id="SFLDG01017">
    <property type="entry name" value="Polyprenyl_Transferase_Like"/>
    <property type="match status" value="1"/>
</dbReference>
<dbReference type="PROSITE" id="PS00444">
    <property type="entry name" value="POLYPRENYL_SYNTHASE_2"/>
    <property type="match status" value="1"/>
</dbReference>
<dbReference type="InterPro" id="IPR033749">
    <property type="entry name" value="Polyprenyl_synt_CS"/>
</dbReference>
<dbReference type="EC" id="2.5.1.1" evidence="7"/>
<dbReference type="Pfam" id="PF00348">
    <property type="entry name" value="polyprenyl_synt"/>
    <property type="match status" value="1"/>
</dbReference>
<comment type="caution">
    <text evidence="7">The sequence shown here is derived from an EMBL/GenBank/DDBJ whole genome shotgun (WGS) entry which is preliminary data.</text>
</comment>
<dbReference type="InterPro" id="IPR008949">
    <property type="entry name" value="Isoprenoid_synthase_dom_sf"/>
</dbReference>
<dbReference type="EC" id="2.5.1.10" evidence="7"/>
<evidence type="ECO:0000313" key="8">
    <source>
        <dbReference type="Proteomes" id="UP000568380"/>
    </source>
</evidence>
<keyword evidence="8" id="KW-1185">Reference proteome</keyword>
<keyword evidence="4" id="KW-0479">Metal-binding</keyword>
<dbReference type="SFLD" id="SFLDS00005">
    <property type="entry name" value="Isoprenoid_Synthase_Type_I"/>
    <property type="match status" value="1"/>
</dbReference>
<dbReference type="SUPFAM" id="SSF48576">
    <property type="entry name" value="Terpenoid synthases"/>
    <property type="match status" value="1"/>
</dbReference>
<name>A0A7W8EIX6_9ACTN</name>
<protein>
    <submittedName>
        <fullName evidence="7">Geranylgeranyl diphosphate synthase type I</fullName>
        <ecNumber evidence="7">2.5.1.1</ecNumber>
        <ecNumber evidence="7">2.5.1.10</ecNumber>
        <ecNumber evidence="7">2.5.1.29</ecNumber>
    </submittedName>
</protein>
<dbReference type="EC" id="2.5.1.29" evidence="7"/>
<comment type="cofactor">
    <cofactor evidence="1">
        <name>Mg(2+)</name>
        <dbReference type="ChEBI" id="CHEBI:18420"/>
    </cofactor>
</comment>
<accession>A0A7W8EIX6</accession>
<dbReference type="Proteomes" id="UP000568380">
    <property type="component" value="Unassembled WGS sequence"/>
</dbReference>
<gene>
    <name evidence="7" type="ORF">HNR40_005598</name>
</gene>